<accession>A0A511YAB9</accession>
<evidence type="ECO:0000313" key="2">
    <source>
        <dbReference type="Proteomes" id="UP000321150"/>
    </source>
</evidence>
<dbReference type="EMBL" id="BJYI01000006">
    <property type="protein sequence ID" value="GEN72129.1"/>
    <property type="molecule type" value="Genomic_DNA"/>
</dbReference>
<sequence>MGIAQFTIAIQSANPFNLLKYAKNQKDETQTPEGLLKELKYFVSTSKSILICLKNSIIRSESKISMVIKYFLSLIKL</sequence>
<evidence type="ECO:0000313" key="1">
    <source>
        <dbReference type="EMBL" id="GEN72129.1"/>
    </source>
</evidence>
<protein>
    <submittedName>
        <fullName evidence="1">Uncharacterized protein</fullName>
    </submittedName>
</protein>
<comment type="caution">
    <text evidence="1">The sequence shown here is derived from an EMBL/GenBank/DDBJ whole genome shotgun (WGS) entry which is preliminary data.</text>
</comment>
<organism evidence="1 2">
    <name type="scientific">Chryseobacterium lathyri</name>
    <dbReference type="NCBI Taxonomy" id="395933"/>
    <lineage>
        <taxon>Bacteria</taxon>
        <taxon>Pseudomonadati</taxon>
        <taxon>Bacteroidota</taxon>
        <taxon>Flavobacteriia</taxon>
        <taxon>Flavobacteriales</taxon>
        <taxon>Weeksellaceae</taxon>
        <taxon>Chryseobacterium group</taxon>
        <taxon>Chryseobacterium</taxon>
    </lineage>
</organism>
<proteinExistence type="predicted"/>
<dbReference type="AlphaFoldDB" id="A0A511YAB9"/>
<gene>
    <name evidence="1" type="ORF">CLA01_22010</name>
</gene>
<reference evidence="1 2" key="1">
    <citation type="submission" date="2019-07" db="EMBL/GenBank/DDBJ databases">
        <title>Whole genome shotgun sequence of Chryseobacterium lathyri NBRC 105250.</title>
        <authorList>
            <person name="Hosoyama A."/>
            <person name="Uohara A."/>
            <person name="Ohji S."/>
            <person name="Ichikawa N."/>
        </authorList>
    </citation>
    <scope>NUCLEOTIDE SEQUENCE [LARGE SCALE GENOMIC DNA]</scope>
    <source>
        <strain evidence="1 2">NBRC 105250</strain>
    </source>
</reference>
<dbReference type="Proteomes" id="UP000321150">
    <property type="component" value="Unassembled WGS sequence"/>
</dbReference>
<name>A0A511YAB9_9FLAO</name>